<evidence type="ECO:0000256" key="3">
    <source>
        <dbReference type="ARBA" id="ARBA00023295"/>
    </source>
</evidence>
<dbReference type="GO" id="GO:0000272">
    <property type="term" value="P:polysaccharide catabolic process"/>
    <property type="evidence" value="ECO:0007669"/>
    <property type="project" value="InterPro"/>
</dbReference>
<feature type="domain" description="Glycoside hydrolase family 5" evidence="5">
    <location>
        <begin position="150"/>
        <end position="467"/>
    </location>
</feature>
<evidence type="ECO:0000256" key="2">
    <source>
        <dbReference type="ARBA" id="ARBA00022801"/>
    </source>
</evidence>
<dbReference type="Pfam" id="PF00150">
    <property type="entry name" value="Cellulase"/>
    <property type="match status" value="1"/>
</dbReference>
<sequence length="582" mass="65591">MRLWRPRFLKKWVFAVIECADSEDYIDLLLSDSTATDFLSNSFRRQLSMDVIKDFLSPDTISTLFLIQAVNGKNISESIALDHAGALHVVHLAEVDDDSDTQLPSAMAAVYVTPKSSNEGAFGAGLKERNRIIYTTNFTADTRYPALLLNETFVKNLSDWGFNFARVGMMWSGVEPSPNQYDENYLNIMKQIVDLLQKYGIYVLLDMHQDILLSRLGTYDGIPPWLYDRFPPPKHSYPWPLKPNSTTGSNWSLGYITEATNHAFQCLYDNVGGAVDSFKNFWHLVASTFGSYETVIGYEFINEPWAGNIFQNPALLLPGEAGTLNLQPLYDKLSTAIRSVDNDTLIFYEPVTWGVRLNGKYFGTGFSHVPGGAQYQNRSVLSYHYYCIILRLVPVPGNESIPVFDRTLCDDIEGPAMFRSVQVDLNLLGGSSFLTEFGGCDNTPTCVEQVRYGLEKTDQFWQSWAYWGHLILNYTTGTIDLPNIKIFSRPYARAVAGIPLSLQFNAQRLTFYFAYTIDPSIGQPTEIYVPPLSYSNGFNVTVSNGLIWSVDSKNKNIILVYHSTKLFSRHENIIGIVEINPA</sequence>
<dbReference type="GO" id="GO:0016042">
    <property type="term" value="P:lipid catabolic process"/>
    <property type="evidence" value="ECO:0007669"/>
    <property type="project" value="UniProtKB-ARBA"/>
</dbReference>
<keyword evidence="2 4" id="KW-0378">Hydrolase</keyword>
<dbReference type="InterPro" id="IPR013780">
    <property type="entry name" value="Glyco_hydro_b"/>
</dbReference>
<dbReference type="GO" id="GO:0004553">
    <property type="term" value="F:hydrolase activity, hydrolyzing O-glycosyl compounds"/>
    <property type="evidence" value="ECO:0007669"/>
    <property type="project" value="InterPro"/>
</dbReference>
<dbReference type="Gene3D" id="2.60.40.1180">
    <property type="entry name" value="Golgi alpha-mannosidase II"/>
    <property type="match status" value="1"/>
</dbReference>
<dbReference type="SUPFAM" id="SSF51445">
    <property type="entry name" value="(Trans)glycosidases"/>
    <property type="match status" value="1"/>
</dbReference>
<evidence type="ECO:0000256" key="1">
    <source>
        <dbReference type="ARBA" id="ARBA00005641"/>
    </source>
</evidence>
<dbReference type="Pfam" id="PF18564">
    <property type="entry name" value="Glyco_hydro_5_C"/>
    <property type="match status" value="1"/>
</dbReference>
<feature type="domain" description="Glycoside hydrolase family 5 C-terminal" evidence="6">
    <location>
        <begin position="489"/>
        <end position="563"/>
    </location>
</feature>
<dbReference type="InterPro" id="IPR017853">
    <property type="entry name" value="GH"/>
</dbReference>
<evidence type="ECO:0000259" key="5">
    <source>
        <dbReference type="Pfam" id="PF00150"/>
    </source>
</evidence>
<organism evidence="7 9">
    <name type="scientific">Didymodactylos carnosus</name>
    <dbReference type="NCBI Taxonomy" id="1234261"/>
    <lineage>
        <taxon>Eukaryota</taxon>
        <taxon>Metazoa</taxon>
        <taxon>Spiralia</taxon>
        <taxon>Gnathifera</taxon>
        <taxon>Rotifera</taxon>
        <taxon>Eurotatoria</taxon>
        <taxon>Bdelloidea</taxon>
        <taxon>Philodinida</taxon>
        <taxon>Philodinidae</taxon>
        <taxon>Didymodactylos</taxon>
    </lineage>
</organism>
<proteinExistence type="inferred from homology"/>
<comment type="similarity">
    <text evidence="1 4">Belongs to the glycosyl hydrolase 5 (cellulase A) family.</text>
</comment>
<evidence type="ECO:0000313" key="9">
    <source>
        <dbReference type="Proteomes" id="UP000663829"/>
    </source>
</evidence>
<name>A0A814CQA7_9BILA</name>
<dbReference type="InterPro" id="IPR052066">
    <property type="entry name" value="Glycosphingolipid_Hydrolases"/>
</dbReference>
<evidence type="ECO:0008006" key="10">
    <source>
        <dbReference type="Google" id="ProtNLM"/>
    </source>
</evidence>
<dbReference type="EMBL" id="CAJOBC010002192">
    <property type="protein sequence ID" value="CAF3720585.1"/>
    <property type="molecule type" value="Genomic_DNA"/>
</dbReference>
<evidence type="ECO:0000256" key="4">
    <source>
        <dbReference type="RuleBase" id="RU361153"/>
    </source>
</evidence>
<dbReference type="PANTHER" id="PTHR31308">
    <property type="match status" value="1"/>
</dbReference>
<accession>A0A814CQA7</accession>
<dbReference type="OrthoDB" id="1887033at2759"/>
<dbReference type="GO" id="GO:1901136">
    <property type="term" value="P:carbohydrate derivative catabolic process"/>
    <property type="evidence" value="ECO:0007669"/>
    <property type="project" value="UniProtKB-ARBA"/>
</dbReference>
<dbReference type="PANTHER" id="PTHR31308:SF3">
    <property type="entry name" value="ENDOGLYCOCERAMIDASE"/>
    <property type="match status" value="1"/>
</dbReference>
<comment type="caution">
    <text evidence="7">The sequence shown here is derived from an EMBL/GenBank/DDBJ whole genome shotgun (WGS) entry which is preliminary data.</text>
</comment>
<dbReference type="EMBL" id="CAJNOQ010002192">
    <property type="protein sequence ID" value="CAF0944320.1"/>
    <property type="molecule type" value="Genomic_DNA"/>
</dbReference>
<reference evidence="7" key="1">
    <citation type="submission" date="2021-02" db="EMBL/GenBank/DDBJ databases">
        <authorList>
            <person name="Nowell W R."/>
        </authorList>
    </citation>
    <scope>NUCLEOTIDE SEQUENCE</scope>
</reference>
<gene>
    <name evidence="7" type="ORF">GPM918_LOCUS10886</name>
    <name evidence="8" type="ORF">SRO942_LOCUS10887</name>
</gene>
<dbReference type="Gene3D" id="3.20.20.80">
    <property type="entry name" value="Glycosidases"/>
    <property type="match status" value="1"/>
</dbReference>
<keyword evidence="9" id="KW-1185">Reference proteome</keyword>
<keyword evidence="3 4" id="KW-0326">Glycosidase</keyword>
<evidence type="ECO:0000259" key="6">
    <source>
        <dbReference type="Pfam" id="PF18564"/>
    </source>
</evidence>
<evidence type="ECO:0000313" key="7">
    <source>
        <dbReference type="EMBL" id="CAF0944320.1"/>
    </source>
</evidence>
<protein>
    <recommendedName>
        <fullName evidence="10">Endoglycoceramidase</fullName>
    </recommendedName>
</protein>
<dbReference type="InterPro" id="IPR041036">
    <property type="entry name" value="GH5_C"/>
</dbReference>
<dbReference type="InterPro" id="IPR001547">
    <property type="entry name" value="Glyco_hydro_5"/>
</dbReference>
<dbReference type="AlphaFoldDB" id="A0A814CQA7"/>
<dbReference type="Proteomes" id="UP000663829">
    <property type="component" value="Unassembled WGS sequence"/>
</dbReference>
<evidence type="ECO:0000313" key="8">
    <source>
        <dbReference type="EMBL" id="CAF3720585.1"/>
    </source>
</evidence>
<dbReference type="Proteomes" id="UP000681722">
    <property type="component" value="Unassembled WGS sequence"/>
</dbReference>